<sequence length="66" mass="7322">MVAELVEFVDVEARLLRVQPRAHFLGEDPVAESLCGKDFIGVARDEQGVAGSVRRKLRTRLISADE</sequence>
<keyword evidence="2" id="KW-1185">Reference proteome</keyword>
<gene>
    <name evidence="1" type="ORF">GCM10009754_46340</name>
</gene>
<dbReference type="Proteomes" id="UP001501116">
    <property type="component" value="Unassembled WGS sequence"/>
</dbReference>
<evidence type="ECO:0000313" key="2">
    <source>
        <dbReference type="Proteomes" id="UP001501116"/>
    </source>
</evidence>
<name>A0ABP5CSP4_9PSEU</name>
<evidence type="ECO:0000313" key="1">
    <source>
        <dbReference type="EMBL" id="GAA1968160.1"/>
    </source>
</evidence>
<reference evidence="2" key="1">
    <citation type="journal article" date="2019" name="Int. J. Syst. Evol. Microbiol.">
        <title>The Global Catalogue of Microorganisms (GCM) 10K type strain sequencing project: providing services to taxonomists for standard genome sequencing and annotation.</title>
        <authorList>
            <consortium name="The Broad Institute Genomics Platform"/>
            <consortium name="The Broad Institute Genome Sequencing Center for Infectious Disease"/>
            <person name="Wu L."/>
            <person name="Ma J."/>
        </authorList>
    </citation>
    <scope>NUCLEOTIDE SEQUENCE [LARGE SCALE GENOMIC DNA]</scope>
    <source>
        <strain evidence="2">JCM 14545</strain>
    </source>
</reference>
<comment type="caution">
    <text evidence="1">The sequence shown here is derived from an EMBL/GenBank/DDBJ whole genome shotgun (WGS) entry which is preliminary data.</text>
</comment>
<proteinExistence type="predicted"/>
<protein>
    <submittedName>
        <fullName evidence="1">Uncharacterized protein</fullName>
    </submittedName>
</protein>
<organism evidence="1 2">
    <name type="scientific">Amycolatopsis minnesotensis</name>
    <dbReference type="NCBI Taxonomy" id="337894"/>
    <lineage>
        <taxon>Bacteria</taxon>
        <taxon>Bacillati</taxon>
        <taxon>Actinomycetota</taxon>
        <taxon>Actinomycetes</taxon>
        <taxon>Pseudonocardiales</taxon>
        <taxon>Pseudonocardiaceae</taxon>
        <taxon>Amycolatopsis</taxon>
    </lineage>
</organism>
<accession>A0ABP5CSP4</accession>
<dbReference type="EMBL" id="BAAANN010000018">
    <property type="protein sequence ID" value="GAA1968160.1"/>
    <property type="molecule type" value="Genomic_DNA"/>
</dbReference>